<evidence type="ECO:0000313" key="1">
    <source>
        <dbReference type="EMBL" id="MFG6429321.1"/>
    </source>
</evidence>
<gene>
    <name evidence="1" type="ORF">ACG00Y_05325</name>
</gene>
<protein>
    <recommendedName>
        <fullName evidence="3">VCBS repeat-containing protein</fullName>
    </recommendedName>
</protein>
<dbReference type="EMBL" id="JBIGHV010000002">
    <property type="protein sequence ID" value="MFG6429321.1"/>
    <property type="molecule type" value="Genomic_DNA"/>
</dbReference>
<evidence type="ECO:0008006" key="3">
    <source>
        <dbReference type="Google" id="ProtNLM"/>
    </source>
</evidence>
<accession>A0ABW7EY77</accession>
<proteinExistence type="predicted"/>
<comment type="caution">
    <text evidence="1">The sequence shown here is derived from an EMBL/GenBank/DDBJ whole genome shotgun (WGS) entry which is preliminary data.</text>
</comment>
<name>A0ABW7EY77_9BURK</name>
<organism evidence="1 2">
    <name type="scientific">Pelomonas parva</name>
    <dbReference type="NCBI Taxonomy" id="3299032"/>
    <lineage>
        <taxon>Bacteria</taxon>
        <taxon>Pseudomonadati</taxon>
        <taxon>Pseudomonadota</taxon>
        <taxon>Betaproteobacteria</taxon>
        <taxon>Burkholderiales</taxon>
        <taxon>Sphaerotilaceae</taxon>
        <taxon>Roseateles</taxon>
    </lineage>
</organism>
<reference evidence="1 2" key="1">
    <citation type="submission" date="2024-08" db="EMBL/GenBank/DDBJ databases">
        <authorList>
            <person name="Lu H."/>
        </authorList>
    </citation>
    <scope>NUCLEOTIDE SEQUENCE [LARGE SCALE GENOMIC DNA]</scope>
    <source>
        <strain evidence="1 2">LYH14W</strain>
    </source>
</reference>
<keyword evidence="2" id="KW-1185">Reference proteome</keyword>
<dbReference type="Proteomes" id="UP001606210">
    <property type="component" value="Unassembled WGS sequence"/>
</dbReference>
<dbReference type="RefSeq" id="WP_394476666.1">
    <property type="nucleotide sequence ID" value="NZ_JBIGHV010000002.1"/>
</dbReference>
<evidence type="ECO:0000313" key="2">
    <source>
        <dbReference type="Proteomes" id="UP001606210"/>
    </source>
</evidence>
<sequence length="430" mass="45298">MDRNGSAMAQAARQLALAGWLCVGAGAVLAQPYSPGPALDFQPGTAKQRDGLKRLEAVREIVEDRFSIAVVDLNDDGSKEVIVRSDSSGFCGSGGCAVVVLEVKGRLLVPLFSQTLPTLLMLTAEKPGGYRALAAATENGSIEIANKPGTPLHGKPMVYPVVAGGATAAAQPTPAAPAAPADERVASVLGIRLDMPADEAEALLRKHAAGYGGRIMEVNRYVYKANCAGCKGYDFKIEARMGVANRAAGQVAMELIFVTLAPPSAGGGVVSVVRTLTLKQPVSQESLVDQLIERHGKPGLVTPGQRVWYLDERRISSVPRVVKYPSGQGTQLCSVDPEERSSLLRQVVGDADTLRKTGSSEPLHPGCGTVLTLNILGQPGAPVSSFKSVLMDHRSFAKAGLAAHALLLSEQQKAGKKDDETVRQREAPRL</sequence>